<comment type="caution">
    <text evidence="1">The sequence shown here is derived from an EMBL/GenBank/DDBJ whole genome shotgun (WGS) entry which is preliminary data.</text>
</comment>
<dbReference type="AlphaFoldDB" id="A0A136PUG6"/>
<sequence length="291" mass="32503">MTLPHIRVRPPTGRRRPLALQTPVTAFRNPDTGHRLLVVSTFHFGEPGYYQVLLDDITAYEHDGWQVQHEGSQHLTPAGTPTAEERAVLDDLAASRELEALRMSMLGWVSQHPVLHRPTWRTVDMADLDIIRAVGHDTMRAHLTTSRERLGWPDTQPWQHCRFHALLALGLRHIARAVAHGNDPHGRRPHPDPRKEALDRVLLDARSTTAVTTAIATDTDVVMVWGAAHLPGIAASLGDHGYQADPADTRWHTVGLIPPVRASTIRYLLRRPPAPHLNFHTTTEPVTEPTS</sequence>
<keyword evidence="2" id="KW-1185">Reference proteome</keyword>
<dbReference type="Proteomes" id="UP000070620">
    <property type="component" value="Unassembled WGS sequence"/>
</dbReference>
<accession>A0A136PUG6</accession>
<evidence type="ECO:0000313" key="1">
    <source>
        <dbReference type="EMBL" id="KXK62141.1"/>
    </source>
</evidence>
<dbReference type="EMBL" id="LRQV01000025">
    <property type="protein sequence ID" value="KXK62141.1"/>
    <property type="molecule type" value="Genomic_DNA"/>
</dbReference>
<gene>
    <name evidence="1" type="ORF">AWW66_09890</name>
</gene>
<protein>
    <submittedName>
        <fullName evidence="1">Uncharacterized protein</fullName>
    </submittedName>
</protein>
<dbReference type="RefSeq" id="WP_067363106.1">
    <property type="nucleotide sequence ID" value="NZ_JBIUBN010000030.1"/>
</dbReference>
<evidence type="ECO:0000313" key="2">
    <source>
        <dbReference type="Proteomes" id="UP000070620"/>
    </source>
</evidence>
<proteinExistence type="predicted"/>
<name>A0A136PUG6_9ACTN</name>
<organism evidence="1 2">
    <name type="scientific">Micromonospora rosaria</name>
    <dbReference type="NCBI Taxonomy" id="47874"/>
    <lineage>
        <taxon>Bacteria</taxon>
        <taxon>Bacillati</taxon>
        <taxon>Actinomycetota</taxon>
        <taxon>Actinomycetes</taxon>
        <taxon>Micromonosporales</taxon>
        <taxon>Micromonosporaceae</taxon>
        <taxon>Micromonospora</taxon>
    </lineage>
</organism>
<reference evidence="1 2" key="1">
    <citation type="submission" date="2016-01" db="EMBL/GenBank/DDBJ databases">
        <title>Whole genome sequence and analysis of Micromonospora rosaria DSM 803, which can produce antibacterial substance rosamicin.</title>
        <authorList>
            <person name="Yang H."/>
            <person name="He X."/>
            <person name="Zhu D."/>
        </authorList>
    </citation>
    <scope>NUCLEOTIDE SEQUENCE [LARGE SCALE GENOMIC DNA]</scope>
    <source>
        <strain evidence="1 2">DSM 803</strain>
    </source>
</reference>